<evidence type="ECO:0000256" key="1">
    <source>
        <dbReference type="ARBA" id="ARBA00009108"/>
    </source>
</evidence>
<organism evidence="4 5">
    <name type="scientific">Luedemannella flava</name>
    <dbReference type="NCBI Taxonomy" id="349316"/>
    <lineage>
        <taxon>Bacteria</taxon>
        <taxon>Bacillati</taxon>
        <taxon>Actinomycetota</taxon>
        <taxon>Actinomycetes</taxon>
        <taxon>Micromonosporales</taxon>
        <taxon>Micromonosporaceae</taxon>
        <taxon>Luedemannella</taxon>
    </lineage>
</organism>
<evidence type="ECO:0000256" key="3">
    <source>
        <dbReference type="SAM" id="Phobius"/>
    </source>
</evidence>
<comment type="caution">
    <text evidence="4">The sequence shown here is derived from an EMBL/GenBank/DDBJ whole genome shotgun (WGS) entry which is preliminary data.</text>
</comment>
<comment type="similarity">
    <text evidence="1">Belongs to the UPF0749 family.</text>
</comment>
<evidence type="ECO:0000313" key="4">
    <source>
        <dbReference type="EMBL" id="GAA1831903.1"/>
    </source>
</evidence>
<keyword evidence="3" id="KW-0812">Transmembrane</keyword>
<protein>
    <submittedName>
        <fullName evidence="4">DUF881 domain-containing protein</fullName>
    </submittedName>
</protein>
<name>A0ABP4YV49_9ACTN</name>
<dbReference type="PANTHER" id="PTHR37313">
    <property type="entry name" value="UPF0749 PROTEIN RV1825"/>
    <property type="match status" value="1"/>
</dbReference>
<feature type="transmembrane region" description="Helical" evidence="3">
    <location>
        <begin position="50"/>
        <end position="70"/>
    </location>
</feature>
<dbReference type="EMBL" id="BAAALT010000271">
    <property type="protein sequence ID" value="GAA1831903.1"/>
    <property type="molecule type" value="Genomic_DNA"/>
</dbReference>
<reference evidence="5" key="1">
    <citation type="journal article" date="2019" name="Int. J. Syst. Evol. Microbiol.">
        <title>The Global Catalogue of Microorganisms (GCM) 10K type strain sequencing project: providing services to taxonomists for standard genome sequencing and annotation.</title>
        <authorList>
            <consortium name="The Broad Institute Genomics Platform"/>
            <consortium name="The Broad Institute Genome Sequencing Center for Infectious Disease"/>
            <person name="Wu L."/>
            <person name="Ma J."/>
        </authorList>
    </citation>
    <scope>NUCLEOTIDE SEQUENCE [LARGE SCALE GENOMIC DNA]</scope>
    <source>
        <strain evidence="5">JCM 13250</strain>
    </source>
</reference>
<accession>A0ABP4YV49</accession>
<dbReference type="PANTHER" id="PTHR37313:SF1">
    <property type="entry name" value="UPF0749 PROTEIN RV1823"/>
    <property type="match status" value="1"/>
</dbReference>
<proteinExistence type="inferred from homology"/>
<sequence>MTERSEGPRFAPDLLTEMFQNPLDPGYADAAARRAAEGPKPRWSRVTSGGFRLLVLVAIGLLFAVAYRHVVAGESESSRAHAGLVDEARGAQARTDDLQGQADALRDEVAALRAEALGAGSGELRALREREAATGLAKVTGDGVIVTVSDAAPQVDPTTGKQVTPEGGRVLDKDLQEVANGLWAAGAEAVAVNGQRLTATSTIRTAGSAILVDFRPVTSPYQVTAIGPDDMLDRFLAGPAAALLRGLKTQYGIDFATSRRDDLILPAAGTDIPLRFARPDVSPSPTPTGGG</sequence>
<dbReference type="InterPro" id="IPR010273">
    <property type="entry name" value="DUF881"/>
</dbReference>
<keyword evidence="5" id="KW-1185">Reference proteome</keyword>
<dbReference type="Pfam" id="PF05949">
    <property type="entry name" value="DUF881"/>
    <property type="match status" value="1"/>
</dbReference>
<gene>
    <name evidence="4" type="ORF">GCM10009682_58090</name>
</gene>
<feature type="coiled-coil region" evidence="2">
    <location>
        <begin position="88"/>
        <end position="115"/>
    </location>
</feature>
<keyword evidence="2" id="KW-0175">Coiled coil</keyword>
<dbReference type="RefSeq" id="WP_344139182.1">
    <property type="nucleotide sequence ID" value="NZ_BAAALT010000271.1"/>
</dbReference>
<evidence type="ECO:0000256" key="2">
    <source>
        <dbReference type="SAM" id="Coils"/>
    </source>
</evidence>
<dbReference type="Gene3D" id="3.30.70.1880">
    <property type="entry name" value="Protein of unknown function DUF881"/>
    <property type="match status" value="1"/>
</dbReference>
<evidence type="ECO:0000313" key="5">
    <source>
        <dbReference type="Proteomes" id="UP001500218"/>
    </source>
</evidence>
<dbReference type="Proteomes" id="UP001500218">
    <property type="component" value="Unassembled WGS sequence"/>
</dbReference>
<keyword evidence="3" id="KW-1133">Transmembrane helix</keyword>
<keyword evidence="3" id="KW-0472">Membrane</keyword>